<dbReference type="PANTHER" id="PTHR28037">
    <property type="entry name" value="ALCOHOL O-ACETYLTRANSFERASE 1-RELATED"/>
    <property type="match status" value="1"/>
</dbReference>
<organism evidence="1 2">
    <name type="scientific">Piromyces finnis</name>
    <dbReference type="NCBI Taxonomy" id="1754191"/>
    <lineage>
        <taxon>Eukaryota</taxon>
        <taxon>Fungi</taxon>
        <taxon>Fungi incertae sedis</taxon>
        <taxon>Chytridiomycota</taxon>
        <taxon>Chytridiomycota incertae sedis</taxon>
        <taxon>Neocallimastigomycetes</taxon>
        <taxon>Neocallimastigales</taxon>
        <taxon>Neocallimastigaceae</taxon>
        <taxon>Piromyces</taxon>
    </lineage>
</organism>
<dbReference type="Gene3D" id="3.30.559.10">
    <property type="entry name" value="Chloramphenicol acetyltransferase-like domain"/>
    <property type="match status" value="1"/>
</dbReference>
<dbReference type="InterPro" id="IPR052058">
    <property type="entry name" value="Alcohol_O-acetyltransferase"/>
</dbReference>
<reference evidence="1 2" key="1">
    <citation type="submission" date="2016-08" db="EMBL/GenBank/DDBJ databases">
        <title>Genomes of anaerobic fungi encode conserved fungal cellulosomes for biomass hydrolysis.</title>
        <authorList>
            <consortium name="DOE Joint Genome Institute"/>
            <person name="Haitjema C.H."/>
            <person name="Gilmore S.P."/>
            <person name="Henske J.K."/>
            <person name="Solomon K.V."/>
            <person name="De Groot R."/>
            <person name="Kuo A."/>
            <person name="Mondo S.J."/>
            <person name="Salamov A.A."/>
            <person name="Labutti K."/>
            <person name="Zhao Z."/>
            <person name="Chiniquy J."/>
            <person name="Barry K."/>
            <person name="Brewer H.M."/>
            <person name="Purvine S.O."/>
            <person name="Wright A.T."/>
            <person name="Boxma B."/>
            <person name="Van Alen T."/>
            <person name="Hackstein J.H."/>
            <person name="Baker S.E."/>
            <person name="Grigoriev I.V."/>
            <person name="O'Malley M.A."/>
        </authorList>
    </citation>
    <scope>NUCLEOTIDE SEQUENCE [LARGE SCALE GENOMIC DNA]</scope>
    <source>
        <strain evidence="2">finn</strain>
    </source>
</reference>
<comment type="caution">
    <text evidence="1">The sequence shown here is derived from an EMBL/GenBank/DDBJ whole genome shotgun (WGS) entry which is preliminary data.</text>
</comment>
<name>A0A1Y1V8P1_9FUNG</name>
<sequence length="420" mass="49266">MGNKNKIFKFESFDMLQRIFIDRKYSNSIMRFIIKLKGKIDIEQFKKTVQLTINLFPLISCKASENIFTSKWIFYEFPIEDFIFVIEGKKGKEDEIIMENFKKNIDYDNGPQIRFVIVQYEDHDSLLISINHMICDATDFKNLLYMFCDLYSYPENVTDYSSMGDRGMAQFYRSLSLKKNFNILFSKDKPKYENIHLELEGDPSRLFLEKRTLTQEDFDKLKVYSKEKQVTLNDLFFTALMRTFYKKFNRTVIILCDINMRKYLQNKQTKGFTNMLTTIDCDIGSELGDTFEETLNKVAQCLNREKENIFCIKGLYITEIIKKLFPYRLCKSIIDSVYSPYPLEITNLGTIDKSKIHFKNIEASSVLLTGSTKYAPNFEMSICSFDKILSFCVNLYGTPSDQKIVGEVLDNFVQELKSVI</sequence>
<keyword evidence="2" id="KW-1185">Reference proteome</keyword>
<proteinExistence type="predicted"/>
<dbReference type="Proteomes" id="UP000193719">
    <property type="component" value="Unassembled WGS sequence"/>
</dbReference>
<dbReference type="EMBL" id="MCFH01000023">
    <property type="protein sequence ID" value="ORX49730.1"/>
    <property type="molecule type" value="Genomic_DNA"/>
</dbReference>
<dbReference type="PANTHER" id="PTHR28037:SF1">
    <property type="entry name" value="ALCOHOL O-ACETYLTRANSFERASE 1-RELATED"/>
    <property type="match status" value="1"/>
</dbReference>
<evidence type="ECO:0008006" key="3">
    <source>
        <dbReference type="Google" id="ProtNLM"/>
    </source>
</evidence>
<evidence type="ECO:0000313" key="2">
    <source>
        <dbReference type="Proteomes" id="UP000193719"/>
    </source>
</evidence>
<gene>
    <name evidence="1" type="ORF">BCR36DRAFT_404698</name>
</gene>
<accession>A0A1Y1V8P1</accession>
<reference evidence="1 2" key="2">
    <citation type="submission" date="2016-08" db="EMBL/GenBank/DDBJ databases">
        <title>Pervasive Adenine N6-methylation of Active Genes in Fungi.</title>
        <authorList>
            <consortium name="DOE Joint Genome Institute"/>
            <person name="Mondo S.J."/>
            <person name="Dannebaum R.O."/>
            <person name="Kuo R.C."/>
            <person name="Labutti K."/>
            <person name="Haridas S."/>
            <person name="Kuo A."/>
            <person name="Salamov A."/>
            <person name="Ahrendt S.R."/>
            <person name="Lipzen A."/>
            <person name="Sullivan W."/>
            <person name="Andreopoulos W.B."/>
            <person name="Clum A."/>
            <person name="Lindquist E."/>
            <person name="Daum C."/>
            <person name="Ramamoorthy G.K."/>
            <person name="Gryganskyi A."/>
            <person name="Culley D."/>
            <person name="Magnuson J.K."/>
            <person name="James T.Y."/>
            <person name="O'Malley M.A."/>
            <person name="Stajich J.E."/>
            <person name="Spatafora J.W."/>
            <person name="Visel A."/>
            <person name="Grigoriev I.V."/>
        </authorList>
    </citation>
    <scope>NUCLEOTIDE SEQUENCE [LARGE SCALE GENOMIC DNA]</scope>
    <source>
        <strain evidence="2">finn</strain>
    </source>
</reference>
<dbReference type="AlphaFoldDB" id="A0A1Y1V8P1"/>
<dbReference type="InterPro" id="IPR023213">
    <property type="entry name" value="CAT-like_dom_sf"/>
</dbReference>
<dbReference type="OrthoDB" id="2124055at2759"/>
<dbReference type="SUPFAM" id="SSF52777">
    <property type="entry name" value="CoA-dependent acyltransferases"/>
    <property type="match status" value="1"/>
</dbReference>
<dbReference type="Gene3D" id="3.30.559.30">
    <property type="entry name" value="Nonribosomal peptide synthetase, condensation domain"/>
    <property type="match status" value="1"/>
</dbReference>
<evidence type="ECO:0000313" key="1">
    <source>
        <dbReference type="EMBL" id="ORX49730.1"/>
    </source>
</evidence>
<protein>
    <recommendedName>
        <fullName evidence="3">Condensation domain-containing protein</fullName>
    </recommendedName>
</protein>